<dbReference type="PROSITE" id="PS00019">
    <property type="entry name" value="ACTININ_1"/>
    <property type="match status" value="1"/>
</dbReference>
<dbReference type="InParanoid" id="A0A1Y1W0M1"/>
<gene>
    <name evidence="5" type="ORF">K493DRAFT_263956</name>
    <name evidence="4" type="ORF">K493DRAFT_294414</name>
</gene>
<comment type="caution">
    <text evidence="4">The sequence shown here is derived from an EMBL/GenBank/DDBJ whole genome shotgun (WGS) entry which is preliminary data.</text>
</comment>
<dbReference type="Pfam" id="PF00307">
    <property type="entry name" value="CH"/>
    <property type="match status" value="2"/>
</dbReference>
<dbReference type="Gene3D" id="1.10.418.10">
    <property type="entry name" value="Calponin-like domain"/>
    <property type="match status" value="2"/>
</dbReference>
<feature type="non-terminal residue" evidence="4">
    <location>
        <position position="351"/>
    </location>
</feature>
<accession>A0A1Y1W0M1</accession>
<evidence type="ECO:0000313" key="6">
    <source>
        <dbReference type="Proteomes" id="UP000193498"/>
    </source>
</evidence>
<dbReference type="STRING" id="1314790.A0A1Y1W0M1"/>
<evidence type="ECO:0000256" key="2">
    <source>
        <dbReference type="ARBA" id="ARBA00023203"/>
    </source>
</evidence>
<dbReference type="InterPro" id="IPR036872">
    <property type="entry name" value="CH_dom_sf"/>
</dbReference>
<dbReference type="InterPro" id="IPR001715">
    <property type="entry name" value="CH_dom"/>
</dbReference>
<dbReference type="InterPro" id="IPR001589">
    <property type="entry name" value="Actinin_actin-bd_CS"/>
</dbReference>
<feature type="domain" description="Calponin-homology (CH)" evidence="3">
    <location>
        <begin position="46"/>
        <end position="151"/>
    </location>
</feature>
<dbReference type="Proteomes" id="UP000193498">
    <property type="component" value="Unassembled WGS sequence"/>
</dbReference>
<organism evidence="4 6">
    <name type="scientific">Basidiobolus meristosporus CBS 931.73</name>
    <dbReference type="NCBI Taxonomy" id="1314790"/>
    <lineage>
        <taxon>Eukaryota</taxon>
        <taxon>Fungi</taxon>
        <taxon>Fungi incertae sedis</taxon>
        <taxon>Zoopagomycota</taxon>
        <taxon>Entomophthoromycotina</taxon>
        <taxon>Basidiobolomycetes</taxon>
        <taxon>Basidiobolales</taxon>
        <taxon>Basidiobolaceae</taxon>
        <taxon>Basidiobolus</taxon>
    </lineage>
</organism>
<sequence>MSWTTLRRSLSAYRSPTRSSTSTGSEYNESDYNDEKIRELAITYEEIQKKTFTKWINSQLKDEEDQIVSIDLDLRDGKLLLKLLETLSKQTLPKPEKLSMRIHSMSNVTKALQFLEQNIGESLKNIGSEDIVDGNTKLTLGLVWLLILKFQIQQVDREELIHSLEMNFEEPPGHNESLKNKGGSLSLPATLSKKSSWSDLVSKKDIKGSLLLWVQNQLALYGEMAPVVKDFHRSWKSGAAFSALINRHDPRLIAHPEVVQTRVDRGKEEWRNILNDAFLVANEAMGIPFLLDAEDIMNVDLPDEKSIMTYVSEYYKVMSKRQKDEEYCQTIEAVRKELDLERHRKKLEEQA</sequence>
<keyword evidence="6" id="KW-1185">Reference proteome</keyword>
<dbReference type="FunFam" id="1.10.418.10:FF:000089">
    <property type="entry name" value="Spectrin beta chain"/>
    <property type="match status" value="1"/>
</dbReference>
<dbReference type="GO" id="GO:0003779">
    <property type="term" value="F:actin binding"/>
    <property type="evidence" value="ECO:0007669"/>
    <property type="project" value="UniProtKB-KW"/>
</dbReference>
<dbReference type="OrthoDB" id="10017054at2759"/>
<dbReference type="SUPFAM" id="SSF47576">
    <property type="entry name" value="Calponin-homology domain, CH-domain"/>
    <property type="match status" value="1"/>
</dbReference>
<dbReference type="PROSITE" id="PS00020">
    <property type="entry name" value="ACTININ_2"/>
    <property type="match status" value="1"/>
</dbReference>
<dbReference type="SMART" id="SM00033">
    <property type="entry name" value="CH"/>
    <property type="match status" value="2"/>
</dbReference>
<evidence type="ECO:0000259" key="3">
    <source>
        <dbReference type="PROSITE" id="PS50021"/>
    </source>
</evidence>
<reference evidence="4 6" key="1">
    <citation type="submission" date="2016-07" db="EMBL/GenBank/DDBJ databases">
        <title>Pervasive Adenine N6-methylation of Active Genes in Fungi.</title>
        <authorList>
            <consortium name="DOE Joint Genome Institute"/>
            <person name="Mondo S.J."/>
            <person name="Dannebaum R.O."/>
            <person name="Kuo R.C."/>
            <person name="Labutti K."/>
            <person name="Haridas S."/>
            <person name="Kuo A."/>
            <person name="Salamov A."/>
            <person name="Ahrendt S.R."/>
            <person name="Lipzen A."/>
            <person name="Sullivan W."/>
            <person name="Andreopoulos W.B."/>
            <person name="Clum A."/>
            <person name="Lindquist E."/>
            <person name="Daum C."/>
            <person name="Ramamoorthy G.K."/>
            <person name="Gryganskyi A."/>
            <person name="Culley D."/>
            <person name="Magnuson J.K."/>
            <person name="James T.Y."/>
            <person name="O'Malley M.A."/>
            <person name="Stajich J.E."/>
            <person name="Spatafora J.W."/>
            <person name="Visel A."/>
            <person name="Grigoriev I.V."/>
        </authorList>
    </citation>
    <scope>NUCLEOTIDE SEQUENCE [LARGE SCALE GENOMIC DNA]</scope>
    <source>
        <strain evidence="4 6">CBS 931.73</strain>
    </source>
</reference>
<dbReference type="EMBL" id="MCFE01000300">
    <property type="protein sequence ID" value="ORX91939.1"/>
    <property type="molecule type" value="Genomic_DNA"/>
</dbReference>
<protein>
    <recommendedName>
        <fullName evidence="3">Calponin-homology (CH) domain-containing protein</fullName>
    </recommendedName>
</protein>
<name>A0A1Y1W0M1_9FUNG</name>
<dbReference type="PANTHER" id="PTHR11915">
    <property type="entry name" value="SPECTRIN/FILAMIN RELATED CYTOSKELETAL PROTEIN"/>
    <property type="match status" value="1"/>
</dbReference>
<evidence type="ECO:0000313" key="4">
    <source>
        <dbReference type="EMBL" id="ORX67012.1"/>
    </source>
</evidence>
<evidence type="ECO:0000313" key="5">
    <source>
        <dbReference type="EMBL" id="ORX91939.1"/>
    </source>
</evidence>
<keyword evidence="1" id="KW-0677">Repeat</keyword>
<dbReference type="PROSITE" id="PS50021">
    <property type="entry name" value="CH"/>
    <property type="match status" value="2"/>
</dbReference>
<dbReference type="AlphaFoldDB" id="A0A1Y1W0M1"/>
<proteinExistence type="predicted"/>
<dbReference type="EMBL" id="MCFE01001113">
    <property type="protein sequence ID" value="ORX67012.1"/>
    <property type="molecule type" value="Genomic_DNA"/>
</dbReference>
<evidence type="ECO:0000256" key="1">
    <source>
        <dbReference type="ARBA" id="ARBA00022737"/>
    </source>
</evidence>
<keyword evidence="2" id="KW-0009">Actin-binding</keyword>
<feature type="domain" description="Calponin-homology (CH)" evidence="3">
    <location>
        <begin position="204"/>
        <end position="319"/>
    </location>
</feature>